<evidence type="ECO:0000313" key="10">
    <source>
        <dbReference type="Proteomes" id="UP000887568"/>
    </source>
</evidence>
<dbReference type="SUPFAM" id="SSF47203">
    <property type="entry name" value="Acyl-CoA dehydrogenase C-terminal domain-like"/>
    <property type="match status" value="1"/>
</dbReference>
<dbReference type="PANTHER" id="PTHR42707">
    <property type="entry name" value="ACYL-COA DEHYDROGENASE"/>
    <property type="match status" value="1"/>
</dbReference>
<dbReference type="Pfam" id="PF00441">
    <property type="entry name" value="Acyl-CoA_dh_1"/>
    <property type="match status" value="1"/>
</dbReference>
<evidence type="ECO:0000259" key="6">
    <source>
        <dbReference type="Pfam" id="PF02770"/>
    </source>
</evidence>
<evidence type="ECO:0000259" key="7">
    <source>
        <dbReference type="Pfam" id="PF18158"/>
    </source>
</evidence>
<organism evidence="9 10">
    <name type="scientific">Patiria miniata</name>
    <name type="common">Bat star</name>
    <name type="synonym">Asterina miniata</name>
    <dbReference type="NCBI Taxonomy" id="46514"/>
    <lineage>
        <taxon>Eukaryota</taxon>
        <taxon>Metazoa</taxon>
        <taxon>Echinodermata</taxon>
        <taxon>Eleutherozoa</taxon>
        <taxon>Asterozoa</taxon>
        <taxon>Asteroidea</taxon>
        <taxon>Valvatacea</taxon>
        <taxon>Valvatida</taxon>
        <taxon>Asterinidae</taxon>
        <taxon>Patiria</taxon>
    </lineage>
</organism>
<dbReference type="InterPro" id="IPR009100">
    <property type="entry name" value="AcylCoA_DH/oxidase_NM_dom_sf"/>
</dbReference>
<name>A0A913ZUP2_PATMI</name>
<evidence type="ECO:0000256" key="1">
    <source>
        <dbReference type="ARBA" id="ARBA00009347"/>
    </source>
</evidence>
<reference evidence="9" key="1">
    <citation type="submission" date="2022-11" db="UniProtKB">
        <authorList>
            <consortium name="EnsemblMetazoa"/>
        </authorList>
    </citation>
    <scope>IDENTIFICATION</scope>
</reference>
<evidence type="ECO:0000256" key="2">
    <source>
        <dbReference type="ARBA" id="ARBA00022630"/>
    </source>
</evidence>
<accession>A0A913ZUP2</accession>
<dbReference type="InterPro" id="IPR052904">
    <property type="entry name" value="Acyl-CoA_dehydrogenase-like"/>
</dbReference>
<dbReference type="OMA" id="IEMVAMT"/>
<evidence type="ECO:0000259" key="5">
    <source>
        <dbReference type="Pfam" id="PF00441"/>
    </source>
</evidence>
<dbReference type="Gene3D" id="2.40.110.20">
    <property type="match status" value="1"/>
</dbReference>
<dbReference type="AlphaFoldDB" id="A0A913ZUP2"/>
<dbReference type="OrthoDB" id="10251155at2759"/>
<dbReference type="Pfam" id="PF18158">
    <property type="entry name" value="AidB_N"/>
    <property type="match status" value="1"/>
</dbReference>
<dbReference type="InterPro" id="IPR009075">
    <property type="entry name" value="AcylCo_DH/oxidase_C"/>
</dbReference>
<dbReference type="RefSeq" id="XP_038054791.1">
    <property type="nucleotide sequence ID" value="XM_038198863.1"/>
</dbReference>
<dbReference type="Pfam" id="PF02770">
    <property type="entry name" value="Acyl-CoA_dh_M"/>
    <property type="match status" value="1"/>
</dbReference>
<dbReference type="Pfam" id="PF22217">
    <property type="entry name" value="ACDH-11_C"/>
    <property type="match status" value="1"/>
</dbReference>
<feature type="domain" description="Acyl-CoA dehydrogenase/oxidase C-terminal" evidence="5">
    <location>
        <begin position="366"/>
        <end position="524"/>
    </location>
</feature>
<dbReference type="InterPro" id="IPR053998">
    <property type="entry name" value="ACDH-11_C"/>
</dbReference>
<sequence length="660" mass="73482">MTITTMIYLPAMRLVRRAFIPRSNVKWMKTTLVAHQMNEESSSVLCKQYHQKVSNYEQTNEISTEQKHLQNNVPFAKALLGSFVQVQPSLDNVFKEDSSLKDYLQKLVPEVILKKITPDLEAFGHRVAHDIDKLGRECELNPPVLQTFDAWGNRTDKLITSNAWKQQKVIAAEEGIVAIPYEQEYGPFSRVYWAAKMLMYNPSSGLFSCPVAMTDGAARFFQDNGNKYSVIKERALPHLTSRNGAEFWTSGQWMTEKRGGSDVGDGTETVAVKQDDGSFKLYGLKWFSSATDSDITLTLARIVDSDGNYSKGTKGISLFYVETRNKDGQLNGIQIQKLKDKLGTRQLPTAELLLDGTVAHLISDEGRGVAAISSMLTITRIHNALSSAAIMRRMVHLARDYSQKRYAFGKLIANHPLHMQTLSRMEVETRGNLLLVLRLCHLLGLEECGEATQQDKQLLRLLTPVAKLYTAKQAIAIASEGLESFGGQGYIEDTGLPVFLRDAQVLSIWEGTTNILSLDVLRSIAKTSGGSLTSFFCDIQSRLIPLVTSTNSDIRWCYEEINKACKDISSFAESASKDETLMTVAARDFATSLARTYIASLLLDHAAWDQAKELDIAVAKRWCEQCLCPVVTNSVSGAYTPEGLHHDAHIVMDGYSTSQM</sequence>
<dbReference type="Gene3D" id="1.20.140.10">
    <property type="entry name" value="Butyryl-CoA Dehydrogenase, subunit A, domain 3"/>
    <property type="match status" value="1"/>
</dbReference>
<dbReference type="Gene3D" id="6.10.250.600">
    <property type="match status" value="1"/>
</dbReference>
<keyword evidence="4" id="KW-0560">Oxidoreductase</keyword>
<comment type="similarity">
    <text evidence="1 4">Belongs to the acyl-CoA dehydrogenase family.</text>
</comment>
<dbReference type="PANTHER" id="PTHR42707:SF2">
    <property type="entry name" value="ACD11 DEHYDROGENASE"/>
    <property type="match status" value="1"/>
</dbReference>
<feature type="domain" description="Acyl-CoA oxidase/dehydrogenase middle" evidence="6">
    <location>
        <begin position="252"/>
        <end position="355"/>
    </location>
</feature>
<feature type="domain" description="Acyl-CoA dehydrogenase 11-like C-terminal" evidence="8">
    <location>
        <begin position="532"/>
        <end position="652"/>
    </location>
</feature>
<evidence type="ECO:0000313" key="9">
    <source>
        <dbReference type="EnsemblMetazoa" id="XP_038054791.1"/>
    </source>
</evidence>
<evidence type="ECO:0000259" key="8">
    <source>
        <dbReference type="Pfam" id="PF22217"/>
    </source>
</evidence>
<feature type="domain" description="Adaptive response protein AidB N-terminal" evidence="7">
    <location>
        <begin position="91"/>
        <end position="224"/>
    </location>
</feature>
<evidence type="ECO:0000256" key="4">
    <source>
        <dbReference type="RuleBase" id="RU362125"/>
    </source>
</evidence>
<dbReference type="InterPro" id="IPR041504">
    <property type="entry name" value="AidB_N"/>
</dbReference>
<protein>
    <submittedName>
        <fullName evidence="9">Uncharacterized protein</fullName>
    </submittedName>
</protein>
<proteinExistence type="inferred from homology"/>
<dbReference type="InterPro" id="IPR036250">
    <property type="entry name" value="AcylCo_DH-like_C"/>
</dbReference>
<keyword evidence="3 4" id="KW-0274">FAD</keyword>
<evidence type="ECO:0000256" key="3">
    <source>
        <dbReference type="ARBA" id="ARBA00022827"/>
    </source>
</evidence>
<dbReference type="Proteomes" id="UP000887568">
    <property type="component" value="Unplaced"/>
</dbReference>
<dbReference type="GO" id="GO:0003995">
    <property type="term" value="F:acyl-CoA dehydrogenase activity"/>
    <property type="evidence" value="ECO:0007669"/>
    <property type="project" value="TreeGrafter"/>
</dbReference>
<keyword evidence="2 4" id="KW-0285">Flavoprotein</keyword>
<dbReference type="InterPro" id="IPR006091">
    <property type="entry name" value="Acyl-CoA_Oxase/DH_mid-dom"/>
</dbReference>
<comment type="cofactor">
    <cofactor evidence="4">
        <name>FAD</name>
        <dbReference type="ChEBI" id="CHEBI:57692"/>
    </cofactor>
</comment>
<keyword evidence="10" id="KW-1185">Reference proteome</keyword>
<dbReference type="GeneID" id="119726999"/>
<dbReference type="SUPFAM" id="SSF56645">
    <property type="entry name" value="Acyl-CoA dehydrogenase NM domain-like"/>
    <property type="match status" value="1"/>
</dbReference>
<dbReference type="EnsemblMetazoa" id="XM_038198863.1">
    <property type="protein sequence ID" value="XP_038054791.1"/>
    <property type="gene ID" value="LOC119726999"/>
</dbReference>